<accession>A0A6L5XI71</accession>
<comment type="similarity">
    <text evidence="1">Belongs to the UPF0065 (bug) family.</text>
</comment>
<evidence type="ECO:0000313" key="3">
    <source>
        <dbReference type="EMBL" id="MSS26903.1"/>
    </source>
</evidence>
<organism evidence="3 4">
    <name type="scientific">Desulfovibrio porci</name>
    <dbReference type="NCBI Taxonomy" id="2605782"/>
    <lineage>
        <taxon>Bacteria</taxon>
        <taxon>Pseudomonadati</taxon>
        <taxon>Thermodesulfobacteriota</taxon>
        <taxon>Desulfovibrionia</taxon>
        <taxon>Desulfovibrionales</taxon>
        <taxon>Desulfovibrionaceae</taxon>
        <taxon>Desulfovibrio</taxon>
    </lineage>
</organism>
<evidence type="ECO:0000313" key="4">
    <source>
        <dbReference type="Proteomes" id="UP000477488"/>
    </source>
</evidence>
<feature type="signal peptide" evidence="2">
    <location>
        <begin position="1"/>
        <end position="27"/>
    </location>
</feature>
<evidence type="ECO:0000256" key="1">
    <source>
        <dbReference type="ARBA" id="ARBA00006987"/>
    </source>
</evidence>
<comment type="caution">
    <text evidence="3">The sequence shown here is derived from an EMBL/GenBank/DDBJ whole genome shotgun (WGS) entry which is preliminary data.</text>
</comment>
<dbReference type="EMBL" id="VUMH01000002">
    <property type="protein sequence ID" value="MSS26903.1"/>
    <property type="molecule type" value="Genomic_DNA"/>
</dbReference>
<keyword evidence="2" id="KW-0732">Signal</keyword>
<dbReference type="SUPFAM" id="SSF53850">
    <property type="entry name" value="Periplasmic binding protein-like II"/>
    <property type="match status" value="1"/>
</dbReference>
<gene>
    <name evidence="3" type="ORF">FYJ44_02350</name>
</gene>
<dbReference type="AlphaFoldDB" id="A0A6L5XI71"/>
<proteinExistence type="inferred from homology"/>
<dbReference type="PIRSF" id="PIRSF017082">
    <property type="entry name" value="YflP"/>
    <property type="match status" value="1"/>
</dbReference>
<dbReference type="PANTHER" id="PTHR42928:SF5">
    <property type="entry name" value="BLR1237 PROTEIN"/>
    <property type="match status" value="1"/>
</dbReference>
<dbReference type="Proteomes" id="UP000477488">
    <property type="component" value="Unassembled WGS sequence"/>
</dbReference>
<reference evidence="3 4" key="1">
    <citation type="submission" date="2019-09" db="EMBL/GenBank/DDBJ databases">
        <title>In-depth cultivation of the pig gut microbiome towards novel bacterial diversity and tailored functional studies.</title>
        <authorList>
            <person name="Wylensek D."/>
            <person name="Hitch T.C.A."/>
            <person name="Clavel T."/>
        </authorList>
    </citation>
    <scope>NUCLEOTIDE SEQUENCE [LARGE SCALE GENOMIC DNA]</scope>
    <source>
        <strain evidence="3 4">PG-178-WT-4</strain>
    </source>
</reference>
<dbReference type="PANTHER" id="PTHR42928">
    <property type="entry name" value="TRICARBOXYLATE-BINDING PROTEIN"/>
    <property type="match status" value="1"/>
</dbReference>
<keyword evidence="4" id="KW-1185">Reference proteome</keyword>
<dbReference type="Pfam" id="PF03401">
    <property type="entry name" value="TctC"/>
    <property type="match status" value="1"/>
</dbReference>
<dbReference type="Gene3D" id="3.40.190.150">
    <property type="entry name" value="Bordetella uptake gene, domain 1"/>
    <property type="match status" value="1"/>
</dbReference>
<name>A0A6L5XI71_9BACT</name>
<protein>
    <submittedName>
        <fullName evidence="3">Tripartite tricarboxylate transporter substrate binding protein</fullName>
    </submittedName>
</protein>
<dbReference type="RefSeq" id="WP_154508793.1">
    <property type="nucleotide sequence ID" value="NZ_DBFWWU010000134.1"/>
</dbReference>
<dbReference type="InterPro" id="IPR042100">
    <property type="entry name" value="Bug_dom1"/>
</dbReference>
<dbReference type="Gene3D" id="3.40.190.10">
    <property type="entry name" value="Periplasmic binding protein-like II"/>
    <property type="match status" value="1"/>
</dbReference>
<evidence type="ECO:0000256" key="2">
    <source>
        <dbReference type="SAM" id="SignalP"/>
    </source>
</evidence>
<dbReference type="CDD" id="cd07012">
    <property type="entry name" value="PBP2_Bug_TTT"/>
    <property type="match status" value="1"/>
</dbReference>
<feature type="chain" id="PRO_5026742176" evidence="2">
    <location>
        <begin position="28"/>
        <end position="324"/>
    </location>
</feature>
<sequence>MLKHLRSALFGLACLSLAAAFAASANAADAYPDKPIQLISPYGAGGDSDLTARVWAEFAKRKLGQPVVVVNKAGGGGVAGSLFAAKAKPDGYTLFLAQAGPSLIIPQTISNAGYTLDSFDYIARVMIANCAVVVNADAPWNTLKELAEDAEKNPGKLVFASPAATSWLSLAMRNWQSTAGVKMKQVEYKSGADAATAVLGNHGDMTFLFPQNYAPMVKAGKLKILAIGSKSAEYPDALTFEEQGYAGKYYGWGGIAAPKGTPQAVIDKLVAVTAEVVKDPEFVKAINNMNATPDFLAGGAWMKQLKEQYDEIGAVLKSLSPAKN</sequence>
<dbReference type="InterPro" id="IPR005064">
    <property type="entry name" value="BUG"/>
</dbReference>